<sequence>MLCKPPLTSLGHGHHHLSLLPKPQPHLLLLLATLSSFPLPYRCAVSPHRHLFPSFAGSLLSTKKSTAASSTAASLLRQRYLLGLSNLLPPSSALPISISQWQASRIPIYGCTCAYWTAAGSSLPPLTPDRLILQAIQASIAGSIAPLVTSCATAAEAWNKLQTTLANRSRTRMFGLHSNLMTLMQEGSSVADYLQNIKVIIDDLALICHLLTNEEILVHKLNGLSPEYKELTTGLRARDSPILFEEIYDKLTDY</sequence>
<name>A0A427BA22_ENSVE</name>
<dbReference type="AlphaFoldDB" id="A0A427BA22"/>
<dbReference type="PANTHER" id="PTHR47481:SF31">
    <property type="entry name" value="OS01G0873500 PROTEIN"/>
    <property type="match status" value="1"/>
</dbReference>
<evidence type="ECO:0000313" key="1">
    <source>
        <dbReference type="EMBL" id="RRT85331.1"/>
    </source>
</evidence>
<dbReference type="PANTHER" id="PTHR47481">
    <property type="match status" value="1"/>
</dbReference>
<organism evidence="1 2">
    <name type="scientific">Ensete ventricosum</name>
    <name type="common">Abyssinian banana</name>
    <name type="synonym">Musa ensete</name>
    <dbReference type="NCBI Taxonomy" id="4639"/>
    <lineage>
        <taxon>Eukaryota</taxon>
        <taxon>Viridiplantae</taxon>
        <taxon>Streptophyta</taxon>
        <taxon>Embryophyta</taxon>
        <taxon>Tracheophyta</taxon>
        <taxon>Spermatophyta</taxon>
        <taxon>Magnoliopsida</taxon>
        <taxon>Liliopsida</taxon>
        <taxon>Zingiberales</taxon>
        <taxon>Musaceae</taxon>
        <taxon>Ensete</taxon>
    </lineage>
</organism>
<evidence type="ECO:0008006" key="3">
    <source>
        <dbReference type="Google" id="ProtNLM"/>
    </source>
</evidence>
<comment type="caution">
    <text evidence="1">The sequence shown here is derived from an EMBL/GenBank/DDBJ whole genome shotgun (WGS) entry which is preliminary data.</text>
</comment>
<proteinExistence type="predicted"/>
<dbReference type="Pfam" id="PF14223">
    <property type="entry name" value="Retrotran_gag_2"/>
    <property type="match status" value="1"/>
</dbReference>
<gene>
    <name evidence="1" type="ORF">B296_00002930</name>
</gene>
<accession>A0A427BA22</accession>
<protein>
    <recommendedName>
        <fullName evidence="3">Retrotransposon Copia-like N-terminal domain-containing protein</fullName>
    </recommendedName>
</protein>
<dbReference type="EMBL" id="AMZH03000134">
    <property type="protein sequence ID" value="RRT85331.1"/>
    <property type="molecule type" value="Genomic_DNA"/>
</dbReference>
<dbReference type="Proteomes" id="UP000287651">
    <property type="component" value="Unassembled WGS sequence"/>
</dbReference>
<evidence type="ECO:0000313" key="2">
    <source>
        <dbReference type="Proteomes" id="UP000287651"/>
    </source>
</evidence>
<reference evidence="1 2" key="1">
    <citation type="journal article" date="2014" name="Agronomy (Basel)">
        <title>A Draft Genome Sequence for Ensete ventricosum, the Drought-Tolerant Tree Against Hunger.</title>
        <authorList>
            <person name="Harrison J."/>
            <person name="Moore K.A."/>
            <person name="Paszkiewicz K."/>
            <person name="Jones T."/>
            <person name="Grant M."/>
            <person name="Ambacheew D."/>
            <person name="Muzemil S."/>
            <person name="Studholme D.J."/>
        </authorList>
    </citation>
    <scope>NUCLEOTIDE SEQUENCE [LARGE SCALE GENOMIC DNA]</scope>
</reference>